<evidence type="ECO:0000313" key="2">
    <source>
        <dbReference type="EMBL" id="SIT65919.1"/>
    </source>
</evidence>
<feature type="domain" description="Methyltransferase" evidence="1">
    <location>
        <begin position="46"/>
        <end position="142"/>
    </location>
</feature>
<dbReference type="SUPFAM" id="SSF53335">
    <property type="entry name" value="S-adenosyl-L-methionine-dependent methyltransferases"/>
    <property type="match status" value="1"/>
</dbReference>
<dbReference type="STRING" id="233100.SAMN05216526_0377"/>
<dbReference type="Proteomes" id="UP000223759">
    <property type="component" value="Unassembled WGS sequence"/>
</dbReference>
<gene>
    <name evidence="2" type="ORF">SAMN05216526_0377</name>
</gene>
<dbReference type="InterPro" id="IPR029063">
    <property type="entry name" value="SAM-dependent_MTases_sf"/>
</dbReference>
<reference evidence="2 3" key="1">
    <citation type="submission" date="2017-01" db="EMBL/GenBank/DDBJ databases">
        <authorList>
            <person name="Mah S.A."/>
            <person name="Swanson W.J."/>
            <person name="Moy G.W."/>
            <person name="Vacquier V.D."/>
        </authorList>
    </citation>
    <scope>NUCLEOTIDE SEQUENCE [LARGE SCALE GENOMIC DNA]</scope>
    <source>
        <strain evidence="2 3">M9</strain>
    </source>
</reference>
<dbReference type="PANTHER" id="PTHR12843">
    <property type="entry name" value="PROTEIN-LYSINE N-METHYLTRANSFERASE METTL10"/>
    <property type="match status" value="1"/>
</dbReference>
<keyword evidence="2" id="KW-0489">Methyltransferase</keyword>
<protein>
    <submittedName>
        <fullName evidence="2">Methyltransferase domain-containing protein</fullName>
    </submittedName>
</protein>
<organism evidence="2 3">
    <name type="scientific">Ectothiorhodosinus mongolicus</name>
    <dbReference type="NCBI Taxonomy" id="233100"/>
    <lineage>
        <taxon>Bacteria</taxon>
        <taxon>Pseudomonadati</taxon>
        <taxon>Pseudomonadota</taxon>
        <taxon>Gammaproteobacteria</taxon>
        <taxon>Chromatiales</taxon>
        <taxon>Ectothiorhodospiraceae</taxon>
        <taxon>Ectothiorhodosinus</taxon>
    </lineage>
</organism>
<keyword evidence="2" id="KW-0808">Transferase</keyword>
<evidence type="ECO:0000313" key="3">
    <source>
        <dbReference type="Proteomes" id="UP000223759"/>
    </source>
</evidence>
<dbReference type="GO" id="GO:0008168">
    <property type="term" value="F:methyltransferase activity"/>
    <property type="evidence" value="ECO:0007669"/>
    <property type="project" value="UniProtKB-KW"/>
</dbReference>
<dbReference type="PANTHER" id="PTHR12843:SF5">
    <property type="entry name" value="EEF1A LYSINE METHYLTRANSFERASE 2"/>
    <property type="match status" value="1"/>
</dbReference>
<evidence type="ECO:0000259" key="1">
    <source>
        <dbReference type="Pfam" id="PF13649"/>
    </source>
</evidence>
<dbReference type="InterPro" id="IPR041698">
    <property type="entry name" value="Methyltransf_25"/>
</dbReference>
<accession>A0A1R3VMX8</accession>
<dbReference type="GO" id="GO:0032259">
    <property type="term" value="P:methylation"/>
    <property type="evidence" value="ECO:0007669"/>
    <property type="project" value="UniProtKB-KW"/>
</dbReference>
<keyword evidence="3" id="KW-1185">Reference proteome</keyword>
<dbReference type="CDD" id="cd02440">
    <property type="entry name" value="AdoMet_MTases"/>
    <property type="match status" value="1"/>
</dbReference>
<dbReference type="OrthoDB" id="9788660at2"/>
<dbReference type="RefSeq" id="WP_076754431.1">
    <property type="nucleotide sequence ID" value="NZ_CP023018.1"/>
</dbReference>
<proteinExistence type="predicted"/>
<dbReference type="EMBL" id="FTPK01000001">
    <property type="protein sequence ID" value="SIT65919.1"/>
    <property type="molecule type" value="Genomic_DNA"/>
</dbReference>
<dbReference type="AlphaFoldDB" id="A0A1R3VMX8"/>
<sequence>MAAPDKAHWETVYGTRPGESLSWYQQGGGLSLEWIQGLALPSEAGIIDVGGGMSTLIDELVAAGFTDLTVLDISEQALQQSRNRLDAAADAVEWRVEDITQAELPNDRFDLWHDRAVFHFLTEAAHREAYVQRLMRSLRPGGWVLMATFALDGPERCSGLPVVRYGPESLQETLGQGFSIIKHAAVEHMTPAGAVQNFNFCLFKSLI</sequence>
<dbReference type="Gene3D" id="3.40.50.150">
    <property type="entry name" value="Vaccinia Virus protein VP39"/>
    <property type="match status" value="1"/>
</dbReference>
<dbReference type="Pfam" id="PF13649">
    <property type="entry name" value="Methyltransf_25"/>
    <property type="match status" value="1"/>
</dbReference>
<name>A0A1R3VMX8_9GAMM</name>